<gene>
    <name evidence="2" type="ORF">BDV26DRAFT_12837</name>
</gene>
<dbReference type="EMBL" id="ML736258">
    <property type="protein sequence ID" value="KAE8375552.1"/>
    <property type="molecule type" value="Genomic_DNA"/>
</dbReference>
<name>A0A5N7B0B3_9EURO</name>
<proteinExistence type="predicted"/>
<feature type="transmembrane region" description="Helical" evidence="1">
    <location>
        <begin position="23"/>
        <end position="45"/>
    </location>
</feature>
<protein>
    <submittedName>
        <fullName evidence="2">Uncharacterized protein</fullName>
    </submittedName>
</protein>
<evidence type="ECO:0000313" key="2">
    <source>
        <dbReference type="EMBL" id="KAE8375552.1"/>
    </source>
</evidence>
<keyword evidence="3" id="KW-1185">Reference proteome</keyword>
<keyword evidence="1" id="KW-0472">Membrane</keyword>
<keyword evidence="1" id="KW-1133">Transmembrane helix</keyword>
<keyword evidence="1" id="KW-0812">Transmembrane</keyword>
<organism evidence="2 3">
    <name type="scientific">Aspergillus bertholletiae</name>
    <dbReference type="NCBI Taxonomy" id="1226010"/>
    <lineage>
        <taxon>Eukaryota</taxon>
        <taxon>Fungi</taxon>
        <taxon>Dikarya</taxon>
        <taxon>Ascomycota</taxon>
        <taxon>Pezizomycotina</taxon>
        <taxon>Eurotiomycetes</taxon>
        <taxon>Eurotiomycetidae</taxon>
        <taxon>Eurotiales</taxon>
        <taxon>Aspergillaceae</taxon>
        <taxon>Aspergillus</taxon>
        <taxon>Aspergillus subgen. Circumdati</taxon>
    </lineage>
</organism>
<evidence type="ECO:0000313" key="3">
    <source>
        <dbReference type="Proteomes" id="UP000326198"/>
    </source>
</evidence>
<reference evidence="2 3" key="1">
    <citation type="submission" date="2019-04" db="EMBL/GenBank/DDBJ databases">
        <title>Friends and foes A comparative genomics studyof 23 Aspergillus species from section Flavi.</title>
        <authorList>
            <consortium name="DOE Joint Genome Institute"/>
            <person name="Kjaerbolling I."/>
            <person name="Vesth T."/>
            <person name="Frisvad J.C."/>
            <person name="Nybo J.L."/>
            <person name="Theobald S."/>
            <person name="Kildgaard S."/>
            <person name="Isbrandt T."/>
            <person name="Kuo A."/>
            <person name="Sato A."/>
            <person name="Lyhne E.K."/>
            <person name="Kogle M.E."/>
            <person name="Wiebenga A."/>
            <person name="Kun R.S."/>
            <person name="Lubbers R.J."/>
            <person name="Makela M.R."/>
            <person name="Barry K."/>
            <person name="Chovatia M."/>
            <person name="Clum A."/>
            <person name="Daum C."/>
            <person name="Haridas S."/>
            <person name="He G."/>
            <person name="LaButti K."/>
            <person name="Lipzen A."/>
            <person name="Mondo S."/>
            <person name="Riley R."/>
            <person name="Salamov A."/>
            <person name="Simmons B.A."/>
            <person name="Magnuson J.K."/>
            <person name="Henrissat B."/>
            <person name="Mortensen U.H."/>
            <person name="Larsen T.O."/>
            <person name="Devries R.P."/>
            <person name="Grigoriev I.V."/>
            <person name="Machida M."/>
            <person name="Baker S.E."/>
            <person name="Andersen M.R."/>
        </authorList>
    </citation>
    <scope>NUCLEOTIDE SEQUENCE [LARGE SCALE GENOMIC DNA]</scope>
    <source>
        <strain evidence="2 3">IBT 29228</strain>
    </source>
</reference>
<dbReference type="AlphaFoldDB" id="A0A5N7B0B3"/>
<sequence length="103" mass="11677">MFGSSLHTHHITACKIPSTTLPFFFLFLYFFPCPISFTLISWHSIVPVRTANRDREKLSNSEALRLVYCGAFNSCMKYSGIVLLTIVRLELVSSTGIMDTGFY</sequence>
<feature type="transmembrane region" description="Helical" evidence="1">
    <location>
        <begin position="66"/>
        <end position="87"/>
    </location>
</feature>
<accession>A0A5N7B0B3</accession>
<evidence type="ECO:0000256" key="1">
    <source>
        <dbReference type="SAM" id="Phobius"/>
    </source>
</evidence>
<dbReference type="Proteomes" id="UP000326198">
    <property type="component" value="Unassembled WGS sequence"/>
</dbReference>